<feature type="region of interest" description="Disordered" evidence="3">
    <location>
        <begin position="478"/>
        <end position="507"/>
    </location>
</feature>
<name>A0ABQ2A9E8_9BACL</name>
<dbReference type="InterPro" id="IPR036291">
    <property type="entry name" value="NAD(P)-bd_dom_sf"/>
</dbReference>
<dbReference type="Pfam" id="PF01232">
    <property type="entry name" value="Mannitol_dh"/>
    <property type="match status" value="1"/>
</dbReference>
<dbReference type="Gene3D" id="1.10.1040.10">
    <property type="entry name" value="N-(1-d-carboxylethyl)-l-norvaline Dehydrogenase, domain 2"/>
    <property type="match status" value="1"/>
</dbReference>
<comment type="caution">
    <text evidence="6">The sequence shown here is derived from an EMBL/GenBank/DDBJ whole genome shotgun (WGS) entry which is preliminary data.</text>
</comment>
<proteinExistence type="predicted"/>
<keyword evidence="7" id="KW-1185">Reference proteome</keyword>
<keyword evidence="1" id="KW-0560">Oxidoreductase</keyword>
<dbReference type="InterPro" id="IPR008927">
    <property type="entry name" value="6-PGluconate_DH-like_C_sf"/>
</dbReference>
<dbReference type="SUPFAM" id="SSF48179">
    <property type="entry name" value="6-phosphogluconate dehydrogenase C-terminal domain-like"/>
    <property type="match status" value="1"/>
</dbReference>
<evidence type="ECO:0000259" key="4">
    <source>
        <dbReference type="Pfam" id="PF01232"/>
    </source>
</evidence>
<accession>A0ABQ2A9E8</accession>
<dbReference type="Pfam" id="PF08125">
    <property type="entry name" value="Mannitol_dh_C"/>
    <property type="match status" value="1"/>
</dbReference>
<feature type="domain" description="Mannitol dehydrogenase C-terminal" evidence="5">
    <location>
        <begin position="325"/>
        <end position="478"/>
    </location>
</feature>
<dbReference type="RefSeq" id="WP_229714328.1">
    <property type="nucleotide sequence ID" value="NZ_BMDD01000007.1"/>
</dbReference>
<evidence type="ECO:0000256" key="2">
    <source>
        <dbReference type="ARBA" id="ARBA00048615"/>
    </source>
</evidence>
<dbReference type="EMBL" id="BMDD01000007">
    <property type="protein sequence ID" value="GGH86619.1"/>
    <property type="molecule type" value="Genomic_DNA"/>
</dbReference>
<dbReference type="PANTHER" id="PTHR43362:SF1">
    <property type="entry name" value="MANNITOL DEHYDROGENASE 2-RELATED"/>
    <property type="match status" value="1"/>
</dbReference>
<comment type="catalytic activity">
    <reaction evidence="2">
        <text>D-mannitol 1-phosphate + NAD(+) = beta-D-fructose 6-phosphate + NADH + H(+)</text>
        <dbReference type="Rhea" id="RHEA:19661"/>
        <dbReference type="ChEBI" id="CHEBI:15378"/>
        <dbReference type="ChEBI" id="CHEBI:57540"/>
        <dbReference type="ChEBI" id="CHEBI:57634"/>
        <dbReference type="ChEBI" id="CHEBI:57945"/>
        <dbReference type="ChEBI" id="CHEBI:61381"/>
        <dbReference type="EC" id="1.1.1.17"/>
    </reaction>
</comment>
<protein>
    <submittedName>
        <fullName evidence="6">Mannitol dehydrogenase</fullName>
    </submittedName>
</protein>
<evidence type="ECO:0000256" key="1">
    <source>
        <dbReference type="ARBA" id="ARBA00023002"/>
    </source>
</evidence>
<evidence type="ECO:0000259" key="5">
    <source>
        <dbReference type="Pfam" id="PF08125"/>
    </source>
</evidence>
<dbReference type="SUPFAM" id="SSF51735">
    <property type="entry name" value="NAD(P)-binding Rossmann-fold domains"/>
    <property type="match status" value="1"/>
</dbReference>
<dbReference type="InterPro" id="IPR050988">
    <property type="entry name" value="Mannitol_DH/Oxidoreductase"/>
</dbReference>
<dbReference type="Proteomes" id="UP000605427">
    <property type="component" value="Unassembled WGS sequence"/>
</dbReference>
<gene>
    <name evidence="6" type="ORF">GCM10007362_46820</name>
</gene>
<evidence type="ECO:0000313" key="7">
    <source>
        <dbReference type="Proteomes" id="UP000605427"/>
    </source>
</evidence>
<evidence type="ECO:0000256" key="3">
    <source>
        <dbReference type="SAM" id="MobiDB-lite"/>
    </source>
</evidence>
<dbReference type="Gene3D" id="3.40.50.720">
    <property type="entry name" value="NAD(P)-binding Rossmann-like Domain"/>
    <property type="match status" value="1"/>
</dbReference>
<reference evidence="7" key="1">
    <citation type="journal article" date="2019" name="Int. J. Syst. Evol. Microbiol.">
        <title>The Global Catalogue of Microorganisms (GCM) 10K type strain sequencing project: providing services to taxonomists for standard genome sequencing and annotation.</title>
        <authorList>
            <consortium name="The Broad Institute Genomics Platform"/>
            <consortium name="The Broad Institute Genome Sequencing Center for Infectious Disease"/>
            <person name="Wu L."/>
            <person name="Ma J."/>
        </authorList>
    </citation>
    <scope>NUCLEOTIDE SEQUENCE [LARGE SCALE GENOMIC DNA]</scope>
    <source>
        <strain evidence="7">CCM 8702</strain>
    </source>
</reference>
<dbReference type="InterPro" id="IPR013131">
    <property type="entry name" value="Mannitol_DH_N"/>
</dbReference>
<evidence type="ECO:0000313" key="6">
    <source>
        <dbReference type="EMBL" id="GGH86619.1"/>
    </source>
</evidence>
<dbReference type="InterPro" id="IPR013118">
    <property type="entry name" value="Mannitol_DH_C"/>
</dbReference>
<feature type="domain" description="Mannitol dehydrogenase N-terminal" evidence="4">
    <location>
        <begin position="39"/>
        <end position="308"/>
    </location>
</feature>
<dbReference type="InterPro" id="IPR013328">
    <property type="entry name" value="6PGD_dom2"/>
</dbReference>
<dbReference type="PANTHER" id="PTHR43362">
    <property type="entry name" value="MANNITOL DEHYDROGENASE DSF1-RELATED"/>
    <property type="match status" value="1"/>
</dbReference>
<sequence length="587" mass="64164">MLELSERGLEQVEAWAAAGVELPKFDRRQAAENTRNRPRWIHFGAGNIFRSLIAKAHQKLLNQGLADTGILAAGTPDSETIDRVYRPHDNLTLLVETDAEGNLRKEILASVAEALYADPLRTDDYARLVRVFENPSLQLVSFTVTEKGYALTEPGGGYTEEALRNFEAGPERSENVMAVVAALALRRYRAGASPLAFVSLDNCPNNGDVLRKSLITVAKEWAIRGHAEEGFVHYLENRSTVSFPLTMIDKITPRPSPLIREELTRLGIGGMEETTSSRHTYAAPFVNAENAEYLVIEDDFPAGRPPLEAAGILLADRDTVNRTDTMKVTACLNPLHTALAVTGCLLGYAKISDEMRDPLLRTLAERIGRSEGLPVVVDPVILSPEKFLDEVLNERFPNPFIPDTPQRIASDTSKKIGIRFGHTLRAYAEREELKTADLVAIPLAIAVWCRYLLGVDDEGRAFEPSPDPMLDELRRRLASPAAEDAESTETAETGKAHAAGLPPDGARLGSVPNVPPVLASSALFGTTPNVRAVLADAELFGVDLYSAGLGGKIEKMFFDMLDGPGAVRQTLERELGIGQPDRKEKQS</sequence>
<organism evidence="6 7">
    <name type="scientific">Saccharibacillus endophyticus</name>
    <dbReference type="NCBI Taxonomy" id="2060666"/>
    <lineage>
        <taxon>Bacteria</taxon>
        <taxon>Bacillati</taxon>
        <taxon>Bacillota</taxon>
        <taxon>Bacilli</taxon>
        <taxon>Bacillales</taxon>
        <taxon>Paenibacillaceae</taxon>
        <taxon>Saccharibacillus</taxon>
    </lineage>
</organism>